<evidence type="ECO:0000313" key="2">
    <source>
        <dbReference type="EMBL" id="CAK7350016.1"/>
    </source>
</evidence>
<dbReference type="EMBL" id="CAWUPB010001179">
    <property type="protein sequence ID" value="CAK7350016.1"/>
    <property type="molecule type" value="Genomic_DNA"/>
</dbReference>
<evidence type="ECO:0000256" key="1">
    <source>
        <dbReference type="SAM" id="MobiDB-lite"/>
    </source>
</evidence>
<evidence type="ECO:0000313" key="3">
    <source>
        <dbReference type="Proteomes" id="UP001314170"/>
    </source>
</evidence>
<protein>
    <submittedName>
        <fullName evidence="2">Uncharacterized protein</fullName>
    </submittedName>
</protein>
<reference evidence="2 3" key="1">
    <citation type="submission" date="2024-01" db="EMBL/GenBank/DDBJ databases">
        <authorList>
            <person name="Waweru B."/>
        </authorList>
    </citation>
    <scope>NUCLEOTIDE SEQUENCE [LARGE SCALE GENOMIC DNA]</scope>
</reference>
<dbReference type="AlphaFoldDB" id="A0AAV1SF85"/>
<keyword evidence="3" id="KW-1185">Reference proteome</keyword>
<gene>
    <name evidence="2" type="ORF">DCAF_LOCUS22740</name>
</gene>
<comment type="caution">
    <text evidence="2">The sequence shown here is derived from an EMBL/GenBank/DDBJ whole genome shotgun (WGS) entry which is preliminary data.</text>
</comment>
<proteinExistence type="predicted"/>
<accession>A0AAV1SF85</accession>
<organism evidence="2 3">
    <name type="scientific">Dovyalis caffra</name>
    <dbReference type="NCBI Taxonomy" id="77055"/>
    <lineage>
        <taxon>Eukaryota</taxon>
        <taxon>Viridiplantae</taxon>
        <taxon>Streptophyta</taxon>
        <taxon>Embryophyta</taxon>
        <taxon>Tracheophyta</taxon>
        <taxon>Spermatophyta</taxon>
        <taxon>Magnoliopsida</taxon>
        <taxon>eudicotyledons</taxon>
        <taxon>Gunneridae</taxon>
        <taxon>Pentapetalae</taxon>
        <taxon>rosids</taxon>
        <taxon>fabids</taxon>
        <taxon>Malpighiales</taxon>
        <taxon>Salicaceae</taxon>
        <taxon>Flacourtieae</taxon>
        <taxon>Dovyalis</taxon>
    </lineage>
</organism>
<dbReference type="Proteomes" id="UP001314170">
    <property type="component" value="Unassembled WGS sequence"/>
</dbReference>
<feature type="region of interest" description="Disordered" evidence="1">
    <location>
        <begin position="1"/>
        <end position="22"/>
    </location>
</feature>
<feature type="compositionally biased region" description="Basic and acidic residues" evidence="1">
    <location>
        <begin position="11"/>
        <end position="22"/>
    </location>
</feature>
<sequence length="131" mass="14749">MGSKVSIEGDLIEKGEEETHADDGIHIEDHSKMLDGFEMSYGVNEAIIEGNDFIRNGVVIIYVLKGKNHDEEATKRAKQATKTGWVATKRVHVVTEKMEDYFKAIVIEVDLNQLKNATTKRSTSRKEKKKG</sequence>
<name>A0AAV1SF85_9ROSI</name>